<feature type="region of interest" description="Disordered" evidence="1">
    <location>
        <begin position="73"/>
        <end position="112"/>
    </location>
</feature>
<protein>
    <submittedName>
        <fullName evidence="2">Uncharacterized protein</fullName>
    </submittedName>
</protein>
<dbReference type="Proteomes" id="UP000320762">
    <property type="component" value="Unassembled WGS sequence"/>
</dbReference>
<dbReference type="EMBL" id="VDMD01000075">
    <property type="protein sequence ID" value="TRM56290.1"/>
    <property type="molecule type" value="Genomic_DNA"/>
</dbReference>
<name>A0A550BUS2_9AGAR</name>
<dbReference type="AlphaFoldDB" id="A0A550BUS2"/>
<reference evidence="2 3" key="1">
    <citation type="journal article" date="2019" name="New Phytol.">
        <title>Comparative genomics reveals unique wood-decay strategies and fruiting body development in the Schizophyllaceae.</title>
        <authorList>
            <person name="Almasi E."/>
            <person name="Sahu N."/>
            <person name="Krizsan K."/>
            <person name="Balint B."/>
            <person name="Kovacs G.M."/>
            <person name="Kiss B."/>
            <person name="Cseklye J."/>
            <person name="Drula E."/>
            <person name="Henrissat B."/>
            <person name="Nagy I."/>
            <person name="Chovatia M."/>
            <person name="Adam C."/>
            <person name="LaButti K."/>
            <person name="Lipzen A."/>
            <person name="Riley R."/>
            <person name="Grigoriev I.V."/>
            <person name="Nagy L.G."/>
        </authorList>
    </citation>
    <scope>NUCLEOTIDE SEQUENCE [LARGE SCALE GENOMIC DNA]</scope>
    <source>
        <strain evidence="2 3">NL-1724</strain>
    </source>
</reference>
<comment type="caution">
    <text evidence="2">The sequence shown here is derived from an EMBL/GenBank/DDBJ whole genome shotgun (WGS) entry which is preliminary data.</text>
</comment>
<sequence length="112" mass="12366">MVRGGNHHWYATSTISDLHLLEAPRHPWRAQSIGACQAPQNIWRTPSFTPLLSRTTLGAHHPWRTTPGAHHLWHATRATPPPPRGILTGRSPPPAPLASEQAGVRCADVPRY</sequence>
<proteinExistence type="predicted"/>
<gene>
    <name evidence="2" type="ORF">BD626DRAFT_520094</name>
</gene>
<organism evidence="2 3">
    <name type="scientific">Schizophyllum amplum</name>
    <dbReference type="NCBI Taxonomy" id="97359"/>
    <lineage>
        <taxon>Eukaryota</taxon>
        <taxon>Fungi</taxon>
        <taxon>Dikarya</taxon>
        <taxon>Basidiomycota</taxon>
        <taxon>Agaricomycotina</taxon>
        <taxon>Agaricomycetes</taxon>
        <taxon>Agaricomycetidae</taxon>
        <taxon>Agaricales</taxon>
        <taxon>Schizophyllaceae</taxon>
        <taxon>Schizophyllum</taxon>
    </lineage>
</organism>
<keyword evidence="3" id="KW-1185">Reference proteome</keyword>
<evidence type="ECO:0000313" key="2">
    <source>
        <dbReference type="EMBL" id="TRM56290.1"/>
    </source>
</evidence>
<evidence type="ECO:0000256" key="1">
    <source>
        <dbReference type="SAM" id="MobiDB-lite"/>
    </source>
</evidence>
<evidence type="ECO:0000313" key="3">
    <source>
        <dbReference type="Proteomes" id="UP000320762"/>
    </source>
</evidence>
<accession>A0A550BUS2</accession>